<dbReference type="PANTHER" id="PTHR45730">
    <property type="entry name" value="ZINC FINGER PROTEIN JAGGED"/>
    <property type="match status" value="1"/>
</dbReference>
<dbReference type="Gene3D" id="3.30.160.60">
    <property type="entry name" value="Classic Zinc Finger"/>
    <property type="match status" value="1"/>
</dbReference>
<dbReference type="EnsemblPlants" id="EMT15563">
    <property type="protein sequence ID" value="EMT15563"/>
    <property type="gene ID" value="F775_03820"/>
</dbReference>
<evidence type="ECO:0000313" key="2">
    <source>
        <dbReference type="EnsemblPlants" id="EMT15563"/>
    </source>
</evidence>
<dbReference type="PANTHER" id="PTHR45730:SF137">
    <property type="entry name" value="OS09G0430600 PROTEIN"/>
    <property type="match status" value="1"/>
</dbReference>
<protein>
    <submittedName>
        <fullName evidence="2">Zinc finger protein 4</fullName>
    </submittedName>
</protein>
<feature type="region of interest" description="Disordered" evidence="1">
    <location>
        <begin position="79"/>
        <end position="120"/>
    </location>
</feature>
<accession>R7W5Q1</accession>
<dbReference type="InterPro" id="IPR013087">
    <property type="entry name" value="Znf_C2H2_type"/>
</dbReference>
<dbReference type="PROSITE" id="PS00028">
    <property type="entry name" value="ZINC_FINGER_C2H2_1"/>
    <property type="match status" value="1"/>
</dbReference>
<name>R7W5Q1_AEGTA</name>
<dbReference type="InterPro" id="IPR045320">
    <property type="entry name" value="JAGGED/SL1-like"/>
</dbReference>
<dbReference type="GO" id="GO:0003700">
    <property type="term" value="F:DNA-binding transcription factor activity"/>
    <property type="evidence" value="ECO:0007669"/>
    <property type="project" value="InterPro"/>
</dbReference>
<reference evidence="2" key="1">
    <citation type="submission" date="2015-06" db="UniProtKB">
        <authorList>
            <consortium name="EnsemblPlants"/>
        </authorList>
    </citation>
    <scope>IDENTIFICATION</scope>
</reference>
<feature type="compositionally biased region" description="Low complexity" evidence="1">
    <location>
        <begin position="99"/>
        <end position="108"/>
    </location>
</feature>
<dbReference type="SUPFAM" id="SSF57667">
    <property type="entry name" value="beta-beta-alpha zinc fingers"/>
    <property type="match status" value="1"/>
</dbReference>
<dbReference type="InterPro" id="IPR036236">
    <property type="entry name" value="Znf_C2H2_sf"/>
</dbReference>
<dbReference type="OMA" id="NTHKHER"/>
<sequence length="120" mass="12934">MDRASRAQEDELSLELSLAAVAPAPGTSDGFFLCVYCDRKFRSSQALGGHQNVHKHERAVAWRMREVAAAAVTRALDVVSSRKAGKATSYSVRKPEDPSGSNEGGSSSERGEQVDLSLRL</sequence>
<evidence type="ECO:0000256" key="1">
    <source>
        <dbReference type="SAM" id="MobiDB-lite"/>
    </source>
</evidence>
<dbReference type="PROSITE" id="PS50157">
    <property type="entry name" value="ZINC_FINGER_C2H2_2"/>
    <property type="match status" value="1"/>
</dbReference>
<dbReference type="AlphaFoldDB" id="R7W5Q1"/>
<proteinExistence type="predicted"/>
<organism evidence="2">
    <name type="scientific">Aegilops tauschii</name>
    <name type="common">Tausch's goatgrass</name>
    <name type="synonym">Aegilops squarrosa</name>
    <dbReference type="NCBI Taxonomy" id="37682"/>
    <lineage>
        <taxon>Eukaryota</taxon>
        <taxon>Viridiplantae</taxon>
        <taxon>Streptophyta</taxon>
        <taxon>Embryophyta</taxon>
        <taxon>Tracheophyta</taxon>
        <taxon>Spermatophyta</taxon>
        <taxon>Magnoliopsida</taxon>
        <taxon>Liliopsida</taxon>
        <taxon>Poales</taxon>
        <taxon>Poaceae</taxon>
        <taxon>BOP clade</taxon>
        <taxon>Pooideae</taxon>
        <taxon>Triticodae</taxon>
        <taxon>Triticeae</taxon>
        <taxon>Triticinae</taxon>
        <taxon>Aegilops</taxon>
    </lineage>
</organism>